<proteinExistence type="predicted"/>
<evidence type="ECO:0000313" key="2">
    <source>
        <dbReference type="EMBL" id="PYH96250.1"/>
    </source>
</evidence>
<sequence>MSWIEGRHSVPINSRLDLPPFPPSRIGGAYSSPSVNAYPGTPLTTSPLICLIWLLGTFFSLKALTSVDSLVNESTEEALSLTHPACSRHLM</sequence>
<accession>A0A319DFM3</accession>
<reference evidence="2 3" key="1">
    <citation type="submission" date="2018-02" db="EMBL/GenBank/DDBJ databases">
        <title>The genomes of Aspergillus section Nigri reveals drivers in fungal speciation.</title>
        <authorList>
            <consortium name="DOE Joint Genome Institute"/>
            <person name="Vesth T.C."/>
            <person name="Nybo J."/>
            <person name="Theobald S."/>
            <person name="Brandl J."/>
            <person name="Frisvad J.C."/>
            <person name="Nielsen K.F."/>
            <person name="Lyhne E.K."/>
            <person name="Kogle M.E."/>
            <person name="Kuo A."/>
            <person name="Riley R."/>
            <person name="Clum A."/>
            <person name="Nolan M."/>
            <person name="Lipzen A."/>
            <person name="Salamov A."/>
            <person name="Henrissat B."/>
            <person name="Wiebenga A."/>
            <person name="De vries R.P."/>
            <person name="Grigoriev I.V."/>
            <person name="Mortensen U.H."/>
            <person name="Andersen M.R."/>
            <person name="Baker S.E."/>
        </authorList>
    </citation>
    <scope>NUCLEOTIDE SEQUENCE [LARGE SCALE GENOMIC DNA]</scope>
    <source>
        <strain evidence="2 3">CBS 707.79</strain>
    </source>
</reference>
<dbReference type="EMBL" id="KZ825840">
    <property type="protein sequence ID" value="PYH96250.1"/>
    <property type="molecule type" value="Genomic_DNA"/>
</dbReference>
<dbReference type="AlphaFoldDB" id="A0A319DFM3"/>
<evidence type="ECO:0000313" key="3">
    <source>
        <dbReference type="Proteomes" id="UP000247810"/>
    </source>
</evidence>
<gene>
    <name evidence="2" type="ORF">BO71DRAFT_183253</name>
</gene>
<protein>
    <submittedName>
        <fullName evidence="2">Uncharacterized protein</fullName>
    </submittedName>
</protein>
<dbReference type="VEuPathDB" id="FungiDB:BO71DRAFT_183253"/>
<feature type="region of interest" description="Disordered" evidence="1">
    <location>
        <begin position="1"/>
        <end position="21"/>
    </location>
</feature>
<organism evidence="2 3">
    <name type="scientific">Aspergillus ellipticus CBS 707.79</name>
    <dbReference type="NCBI Taxonomy" id="1448320"/>
    <lineage>
        <taxon>Eukaryota</taxon>
        <taxon>Fungi</taxon>
        <taxon>Dikarya</taxon>
        <taxon>Ascomycota</taxon>
        <taxon>Pezizomycotina</taxon>
        <taxon>Eurotiomycetes</taxon>
        <taxon>Eurotiomycetidae</taxon>
        <taxon>Eurotiales</taxon>
        <taxon>Aspergillaceae</taxon>
        <taxon>Aspergillus</taxon>
        <taxon>Aspergillus subgen. Circumdati</taxon>
    </lineage>
</organism>
<keyword evidence="3" id="KW-1185">Reference proteome</keyword>
<dbReference type="Proteomes" id="UP000247810">
    <property type="component" value="Unassembled WGS sequence"/>
</dbReference>
<evidence type="ECO:0000256" key="1">
    <source>
        <dbReference type="SAM" id="MobiDB-lite"/>
    </source>
</evidence>
<name>A0A319DFM3_9EURO</name>